<dbReference type="GO" id="GO:0046872">
    <property type="term" value="F:metal ion binding"/>
    <property type="evidence" value="ECO:0007669"/>
    <property type="project" value="UniProtKB-KW"/>
</dbReference>
<comment type="catalytic activity">
    <reaction evidence="3 4">
        <text>N-[(R)-4-phosphopantothenoyl]-L-cysteine + H(+) = (R)-4'-phosphopantetheine + CO2</text>
        <dbReference type="Rhea" id="RHEA:16793"/>
        <dbReference type="ChEBI" id="CHEBI:15378"/>
        <dbReference type="ChEBI" id="CHEBI:16526"/>
        <dbReference type="ChEBI" id="CHEBI:59458"/>
        <dbReference type="ChEBI" id="CHEBI:61723"/>
        <dbReference type="EC" id="4.1.1.36"/>
    </reaction>
</comment>
<dbReference type="EMBL" id="JADFUA010000007">
    <property type="protein sequence ID" value="MBE9610096.1"/>
    <property type="molecule type" value="Genomic_DNA"/>
</dbReference>
<feature type="domain" description="Flavoprotein" evidence="5">
    <location>
        <begin position="3"/>
        <end position="174"/>
    </location>
</feature>
<dbReference type="SUPFAM" id="SSF52507">
    <property type="entry name" value="Homo-oligomeric flavin-containing Cys decarboxylases, HFCD"/>
    <property type="match status" value="1"/>
</dbReference>
<evidence type="ECO:0000256" key="4">
    <source>
        <dbReference type="RuleBase" id="RU364078"/>
    </source>
</evidence>
<reference evidence="7 8" key="1">
    <citation type="submission" date="2020-10" db="EMBL/GenBank/DDBJ databases">
        <title>The genome sequence of Chitinilyticum litopenaei 4Y14.</title>
        <authorList>
            <person name="Liu Y."/>
        </authorList>
    </citation>
    <scope>NUCLEOTIDE SEQUENCE [LARGE SCALE GENOMIC DNA]</scope>
    <source>
        <strain evidence="7 8">4Y14</strain>
    </source>
</reference>
<keyword evidence="2 3" id="KW-0456">Lyase</keyword>
<comment type="pathway">
    <text evidence="3 4">Cofactor biosynthesis; coenzyme A biosynthesis; CoA from (R)-pantothenate: step 3/5.</text>
</comment>
<evidence type="ECO:0000256" key="3">
    <source>
        <dbReference type="HAMAP-Rule" id="MF_02225"/>
    </source>
</evidence>
<gene>
    <name evidence="3 7" type="primary">coaBC</name>
    <name evidence="7" type="ORF">INR99_12165</name>
</gene>
<keyword evidence="3" id="KW-0511">Multifunctional enzyme</keyword>
<dbReference type="GO" id="GO:0071513">
    <property type="term" value="C:phosphopantothenoylcysteine decarboxylase complex"/>
    <property type="evidence" value="ECO:0007669"/>
    <property type="project" value="TreeGrafter"/>
</dbReference>
<feature type="binding site" evidence="3">
    <location>
        <position position="275"/>
    </location>
    <ligand>
        <name>CTP</name>
        <dbReference type="ChEBI" id="CHEBI:37563"/>
    </ligand>
</feature>
<dbReference type="Pfam" id="PF02441">
    <property type="entry name" value="Flavoprotein"/>
    <property type="match status" value="1"/>
</dbReference>
<dbReference type="Proteomes" id="UP000604481">
    <property type="component" value="Unassembled WGS sequence"/>
</dbReference>
<comment type="caution">
    <text evidence="3">Lacks conserved residue(s) required for the propagation of feature annotation.</text>
</comment>
<evidence type="ECO:0000313" key="8">
    <source>
        <dbReference type="Proteomes" id="UP000604481"/>
    </source>
</evidence>
<proteinExistence type="inferred from homology"/>
<protein>
    <recommendedName>
        <fullName evidence="3">Coenzyme A biosynthesis bifunctional protein CoaBC</fullName>
    </recommendedName>
    <alternativeName>
        <fullName evidence="3">DNA/pantothenate metabolism flavoprotein</fullName>
    </alternativeName>
    <alternativeName>
        <fullName evidence="3">Phosphopantothenoylcysteine synthetase/decarboxylase</fullName>
        <shortName evidence="3">PPCS-PPCDC</shortName>
    </alternativeName>
    <domain>
        <recommendedName>
            <fullName evidence="3">Phosphopantothenoylcysteine decarboxylase</fullName>
            <shortName evidence="3">PPC decarboxylase</shortName>
            <shortName evidence="3">PPC-DC</shortName>
            <ecNumber evidence="3">4.1.1.36</ecNumber>
        </recommendedName>
        <alternativeName>
            <fullName evidence="3">CoaC</fullName>
        </alternativeName>
    </domain>
    <domain>
        <recommendedName>
            <fullName evidence="3">Phosphopantothenate--cysteine ligase</fullName>
            <ecNumber evidence="3">6.3.2.5</ecNumber>
        </recommendedName>
        <alternativeName>
            <fullName evidence="3">CoaB</fullName>
        </alternativeName>
        <alternativeName>
            <fullName evidence="3">Phosphopantothenoylcysteine synthetase</fullName>
            <shortName evidence="3">PPC synthetase</shortName>
            <shortName evidence="3">PPC-S</shortName>
        </alternativeName>
    </domain>
</protein>
<feature type="binding site" evidence="3">
    <location>
        <position position="333"/>
    </location>
    <ligand>
        <name>CTP</name>
        <dbReference type="ChEBI" id="CHEBI:37563"/>
    </ligand>
</feature>
<comment type="cofactor">
    <cofactor evidence="3">
        <name>FMN</name>
        <dbReference type="ChEBI" id="CHEBI:58210"/>
    </cofactor>
    <text evidence="3">Binds 1 FMN per subunit.</text>
</comment>
<dbReference type="InterPro" id="IPR035929">
    <property type="entry name" value="CoaB-like_sf"/>
</dbReference>
<evidence type="ECO:0000256" key="2">
    <source>
        <dbReference type="ARBA" id="ARBA00023239"/>
    </source>
</evidence>
<keyword evidence="3 4" id="KW-0285">Flavoprotein</keyword>
<dbReference type="GO" id="GO:0015937">
    <property type="term" value="P:coenzyme A biosynthetic process"/>
    <property type="evidence" value="ECO:0007669"/>
    <property type="project" value="UniProtKB-UniRule"/>
</dbReference>
<dbReference type="PANTHER" id="PTHR14359">
    <property type="entry name" value="HOMO-OLIGOMERIC FLAVIN CONTAINING CYS DECARBOXYLASE FAMILY"/>
    <property type="match status" value="1"/>
</dbReference>
<dbReference type="Pfam" id="PF04127">
    <property type="entry name" value="DFP"/>
    <property type="match status" value="1"/>
</dbReference>
<keyword evidence="8" id="KW-1185">Reference proteome</keyword>
<dbReference type="GO" id="GO:0004632">
    <property type="term" value="F:phosphopantothenate--cysteine ligase activity"/>
    <property type="evidence" value="ECO:0007669"/>
    <property type="project" value="UniProtKB-UniRule"/>
</dbReference>
<comment type="similarity">
    <text evidence="3 4">In the C-terminal section; belongs to the PPC synthetase family.</text>
</comment>
<keyword evidence="3" id="KW-0460">Magnesium</keyword>
<feature type="binding site" evidence="3">
    <location>
        <position position="337"/>
    </location>
    <ligand>
        <name>CTP</name>
        <dbReference type="ChEBI" id="CHEBI:37563"/>
    </ligand>
</feature>
<dbReference type="Gene3D" id="3.40.50.1950">
    <property type="entry name" value="Flavin prenyltransferase-like"/>
    <property type="match status" value="1"/>
</dbReference>
<dbReference type="InterPro" id="IPR005252">
    <property type="entry name" value="CoaBC"/>
</dbReference>
<dbReference type="GO" id="GO:0004633">
    <property type="term" value="F:phosphopantothenoylcysteine decarboxylase activity"/>
    <property type="evidence" value="ECO:0007669"/>
    <property type="project" value="UniProtKB-UniRule"/>
</dbReference>
<keyword evidence="3" id="KW-0479">Metal-binding</keyword>
<feature type="binding site" evidence="3">
    <location>
        <position position="319"/>
    </location>
    <ligand>
        <name>CTP</name>
        <dbReference type="ChEBI" id="CHEBI:37563"/>
    </ligand>
</feature>
<accession>A0A8J7FNL6</accession>
<dbReference type="Gene3D" id="3.40.50.10300">
    <property type="entry name" value="CoaB-like"/>
    <property type="match status" value="1"/>
</dbReference>
<dbReference type="AlphaFoldDB" id="A0A8J7FNL6"/>
<keyword evidence="3 4" id="KW-0288">FMN</keyword>
<feature type="binding site" evidence="3">
    <location>
        <begin position="301"/>
        <end position="304"/>
    </location>
    <ligand>
        <name>CTP</name>
        <dbReference type="ChEBI" id="CHEBI:37563"/>
    </ligand>
</feature>
<feature type="region of interest" description="Phosphopantothenate--cysteine ligase" evidence="3">
    <location>
        <begin position="187"/>
        <end position="400"/>
    </location>
</feature>
<dbReference type="RefSeq" id="WP_194116625.1">
    <property type="nucleotide sequence ID" value="NZ_JADFUA010000007.1"/>
</dbReference>
<name>A0A8J7FNL6_9NEIS</name>
<evidence type="ECO:0000259" key="5">
    <source>
        <dbReference type="Pfam" id="PF02441"/>
    </source>
</evidence>
<comment type="function">
    <text evidence="3">Catalyzes two sequential steps in the biosynthesis of coenzyme A. In the first step cysteine is conjugated to 4'-phosphopantothenate to form 4-phosphopantothenoylcysteine. In the second step the latter compound is decarboxylated to form 4'-phosphopantotheine.</text>
</comment>
<dbReference type="InterPro" id="IPR007085">
    <property type="entry name" value="DNA/pantothenate-metab_flavo_C"/>
</dbReference>
<dbReference type="HAMAP" id="MF_02225">
    <property type="entry name" value="CoaBC"/>
    <property type="match status" value="1"/>
</dbReference>
<feature type="active site" description="Proton donor" evidence="3">
    <location>
        <position position="155"/>
    </location>
</feature>
<comment type="similarity">
    <text evidence="3 4">In the N-terminal section; belongs to the HFCD (homo-oligomeric flavin containing Cys decarboxylase) superfamily.</text>
</comment>
<dbReference type="GO" id="GO:0010181">
    <property type="term" value="F:FMN binding"/>
    <property type="evidence" value="ECO:0007669"/>
    <property type="project" value="UniProtKB-UniRule"/>
</dbReference>
<dbReference type="InterPro" id="IPR003382">
    <property type="entry name" value="Flavoprotein"/>
</dbReference>
<keyword evidence="1 3" id="KW-0210">Decarboxylase</keyword>
<sequence>MSKRIVLGITGGIAAYKSAELTRLLVKAGFEVQVVMTESAIQFVTPATFQALSGNPVHTSLFSNSQANSMAHINLTREADLLLVAPASANFIARVANGLADDLLTTLAAARTCPLLVAPAMNRQMWDNPPNLRNIEQLKEDGALILGPASGSQACGEVGMGRMLEPEALLDEVEAFFQPKLLAGKRVLITAGPTFERIDAVRGITNTSSGKMGFAIARAAAEAGAMVTLVAGDTPLATPRGCERINVKSAQDMLAVVEPRVVACDLFISVAAVADYYVLNQSEHKIKKDAHILTLELAPNPDILASVACAANPPFCVGFAAESENLLEYGEAKRKRKQLPLLVANLVQTAMGADDNEVILMDDDGQHRLPRAPKMDIARRLIGHIARLYPRWQQQRNSNT</sequence>
<dbReference type="EC" id="6.3.2.5" evidence="3"/>
<dbReference type="PANTHER" id="PTHR14359:SF6">
    <property type="entry name" value="PHOSPHOPANTOTHENOYLCYSTEINE DECARBOXYLASE"/>
    <property type="match status" value="1"/>
</dbReference>
<dbReference type="InterPro" id="IPR036551">
    <property type="entry name" value="Flavin_trans-like"/>
</dbReference>
<comment type="pathway">
    <text evidence="3 4">Cofactor biosynthesis; coenzyme A biosynthesis; CoA from (R)-pantothenate: step 2/5.</text>
</comment>
<comment type="function">
    <text evidence="4">Catalyzes two steps in the biosynthesis of coenzyme A. In the first step cysteine is conjugated to 4'-phosphopantothenate to form 4-phosphopantothenoylcysteine, in the latter compound is decarboxylated to form 4'-phosphopantotheine.</text>
</comment>
<dbReference type="SUPFAM" id="SSF102645">
    <property type="entry name" value="CoaB-like"/>
    <property type="match status" value="1"/>
</dbReference>
<dbReference type="NCBIfam" id="TIGR00521">
    <property type="entry name" value="coaBC_dfp"/>
    <property type="match status" value="1"/>
</dbReference>
<evidence type="ECO:0000256" key="1">
    <source>
        <dbReference type="ARBA" id="ARBA00022793"/>
    </source>
</evidence>
<feature type="binding site" evidence="3">
    <location>
        <position position="285"/>
    </location>
    <ligand>
        <name>CTP</name>
        <dbReference type="ChEBI" id="CHEBI:37563"/>
    </ligand>
</feature>
<dbReference type="EC" id="4.1.1.36" evidence="3"/>
<evidence type="ECO:0000259" key="6">
    <source>
        <dbReference type="Pfam" id="PF04127"/>
    </source>
</evidence>
<evidence type="ECO:0000313" key="7">
    <source>
        <dbReference type="EMBL" id="MBE9610096.1"/>
    </source>
</evidence>
<dbReference type="GO" id="GO:0015941">
    <property type="term" value="P:pantothenate catabolic process"/>
    <property type="evidence" value="ECO:0007669"/>
    <property type="project" value="InterPro"/>
</dbReference>
<feature type="domain" description="DNA/pantothenate metabolism flavoprotein C-terminal" evidence="6">
    <location>
        <begin position="182"/>
        <end position="387"/>
    </location>
</feature>
<comment type="caution">
    <text evidence="7">The sequence shown here is derived from an EMBL/GenBank/DDBJ whole genome shotgun (WGS) entry which is preliminary data.</text>
</comment>
<organism evidence="7 8">
    <name type="scientific">Chitinilyticum piscinae</name>
    <dbReference type="NCBI Taxonomy" id="2866724"/>
    <lineage>
        <taxon>Bacteria</taxon>
        <taxon>Pseudomonadati</taxon>
        <taxon>Pseudomonadota</taxon>
        <taxon>Betaproteobacteria</taxon>
        <taxon>Neisseriales</taxon>
        <taxon>Chitinibacteraceae</taxon>
        <taxon>Chitinilyticum</taxon>
    </lineage>
</organism>
<comment type="catalytic activity">
    <reaction evidence="3 4">
        <text>(R)-4'-phosphopantothenate + L-cysteine + CTP = N-[(R)-4-phosphopantothenoyl]-L-cysteine + CMP + diphosphate + H(+)</text>
        <dbReference type="Rhea" id="RHEA:19397"/>
        <dbReference type="ChEBI" id="CHEBI:10986"/>
        <dbReference type="ChEBI" id="CHEBI:15378"/>
        <dbReference type="ChEBI" id="CHEBI:33019"/>
        <dbReference type="ChEBI" id="CHEBI:35235"/>
        <dbReference type="ChEBI" id="CHEBI:37563"/>
        <dbReference type="ChEBI" id="CHEBI:59458"/>
        <dbReference type="ChEBI" id="CHEBI:60377"/>
        <dbReference type="EC" id="6.3.2.5"/>
    </reaction>
</comment>
<feature type="region of interest" description="Phosphopantothenoylcysteine decarboxylase" evidence="3">
    <location>
        <begin position="1"/>
        <end position="186"/>
    </location>
</feature>
<keyword evidence="3 4" id="KW-0436">Ligase</keyword>
<dbReference type="UniPathway" id="UPA00241">
    <property type="reaction ID" value="UER00353"/>
</dbReference>
<comment type="cofactor">
    <cofactor evidence="3">
        <name>Mg(2+)</name>
        <dbReference type="ChEBI" id="CHEBI:18420"/>
    </cofactor>
</comment>